<proteinExistence type="inferred from homology"/>
<protein>
    <submittedName>
        <fullName evidence="6">ABC transporter ATP-binding protein</fullName>
    </submittedName>
</protein>
<dbReference type="GO" id="GO:0005524">
    <property type="term" value="F:ATP binding"/>
    <property type="evidence" value="ECO:0007669"/>
    <property type="project" value="UniProtKB-KW"/>
</dbReference>
<dbReference type="InterPro" id="IPR003593">
    <property type="entry name" value="AAA+_ATPase"/>
</dbReference>
<dbReference type="AlphaFoldDB" id="A0A345ZW22"/>
<sequence length="274" mass="30197">MALAATSEPVSTLKDVAPAARQPAIEIDAVGKVYHSSDGAVTALGSVSLDIYPGEFISLLGPSGCGKTTLLRIVAGLEDASTGHVHLRGRGLDGLGFVFQRDVLVNWRTIIDNVLLPIDFKNKKPKAYREKAQQLLATFGLKGFENKRPWELSGGMRQRAAICRALIDDPELLLMDEPFGALDALTRDELNVELQSLWQKTAKTALFVTHSISEAVFLSDRVVVVSDKPGRIVEVLDIDFPRPRSLDIREEPKFGQYSRHLRGLLEQHGAFRKD</sequence>
<dbReference type="Proteomes" id="UP000254889">
    <property type="component" value="Chromosome"/>
</dbReference>
<evidence type="ECO:0000313" key="6">
    <source>
        <dbReference type="EMBL" id="AXK81119.1"/>
    </source>
</evidence>
<keyword evidence="2" id="KW-0813">Transport</keyword>
<dbReference type="Gene3D" id="3.40.50.300">
    <property type="entry name" value="P-loop containing nucleotide triphosphate hydrolases"/>
    <property type="match status" value="1"/>
</dbReference>
<dbReference type="CDD" id="cd03293">
    <property type="entry name" value="ABC_NrtD_SsuB_transporters"/>
    <property type="match status" value="1"/>
</dbReference>
<evidence type="ECO:0000256" key="2">
    <source>
        <dbReference type="ARBA" id="ARBA00022448"/>
    </source>
</evidence>
<dbReference type="InterPro" id="IPR050166">
    <property type="entry name" value="ABC_transporter_ATP-bind"/>
</dbReference>
<organism evidence="6 7">
    <name type="scientific">Pseudolabrys taiwanensis</name>
    <dbReference type="NCBI Taxonomy" id="331696"/>
    <lineage>
        <taxon>Bacteria</taxon>
        <taxon>Pseudomonadati</taxon>
        <taxon>Pseudomonadota</taxon>
        <taxon>Alphaproteobacteria</taxon>
        <taxon>Hyphomicrobiales</taxon>
        <taxon>Xanthobacteraceae</taxon>
        <taxon>Pseudolabrys</taxon>
    </lineage>
</organism>
<dbReference type="InterPro" id="IPR003439">
    <property type="entry name" value="ABC_transporter-like_ATP-bd"/>
</dbReference>
<accession>A0A345ZW22</accession>
<reference evidence="6 7" key="1">
    <citation type="submission" date="2018-07" db="EMBL/GenBank/DDBJ databases">
        <authorList>
            <person name="Quirk P.G."/>
            <person name="Krulwich T.A."/>
        </authorList>
    </citation>
    <scope>NUCLEOTIDE SEQUENCE [LARGE SCALE GENOMIC DNA]</scope>
    <source>
        <strain evidence="6 7">CC-BB4</strain>
    </source>
</reference>
<dbReference type="KEGG" id="ptaw:DW352_11695"/>
<dbReference type="EMBL" id="CP031417">
    <property type="protein sequence ID" value="AXK81119.1"/>
    <property type="molecule type" value="Genomic_DNA"/>
</dbReference>
<dbReference type="PROSITE" id="PS50893">
    <property type="entry name" value="ABC_TRANSPORTER_2"/>
    <property type="match status" value="1"/>
</dbReference>
<dbReference type="GO" id="GO:0016887">
    <property type="term" value="F:ATP hydrolysis activity"/>
    <property type="evidence" value="ECO:0007669"/>
    <property type="project" value="InterPro"/>
</dbReference>
<dbReference type="OrthoDB" id="9807242at2"/>
<feature type="domain" description="ABC transporter" evidence="5">
    <location>
        <begin position="25"/>
        <end position="252"/>
    </location>
</feature>
<evidence type="ECO:0000256" key="1">
    <source>
        <dbReference type="ARBA" id="ARBA00005417"/>
    </source>
</evidence>
<dbReference type="PANTHER" id="PTHR42788">
    <property type="entry name" value="TAURINE IMPORT ATP-BINDING PROTEIN-RELATED"/>
    <property type="match status" value="1"/>
</dbReference>
<name>A0A345ZW22_9HYPH</name>
<keyword evidence="4 6" id="KW-0067">ATP-binding</keyword>
<evidence type="ECO:0000256" key="3">
    <source>
        <dbReference type="ARBA" id="ARBA00022741"/>
    </source>
</evidence>
<evidence type="ECO:0000256" key="4">
    <source>
        <dbReference type="ARBA" id="ARBA00022840"/>
    </source>
</evidence>
<comment type="similarity">
    <text evidence="1">Belongs to the ABC transporter superfamily.</text>
</comment>
<dbReference type="InterPro" id="IPR027417">
    <property type="entry name" value="P-loop_NTPase"/>
</dbReference>
<dbReference type="Pfam" id="PF00005">
    <property type="entry name" value="ABC_tran"/>
    <property type="match status" value="1"/>
</dbReference>
<gene>
    <name evidence="6" type="ORF">DW352_11695</name>
</gene>
<dbReference type="PROSITE" id="PS00211">
    <property type="entry name" value="ABC_TRANSPORTER_1"/>
    <property type="match status" value="1"/>
</dbReference>
<dbReference type="SMART" id="SM00382">
    <property type="entry name" value="AAA"/>
    <property type="match status" value="1"/>
</dbReference>
<evidence type="ECO:0000259" key="5">
    <source>
        <dbReference type="PROSITE" id="PS50893"/>
    </source>
</evidence>
<dbReference type="PANTHER" id="PTHR42788:SF13">
    <property type="entry name" value="ALIPHATIC SULFONATES IMPORT ATP-BINDING PROTEIN SSUB"/>
    <property type="match status" value="1"/>
</dbReference>
<dbReference type="SUPFAM" id="SSF52540">
    <property type="entry name" value="P-loop containing nucleoside triphosphate hydrolases"/>
    <property type="match status" value="1"/>
</dbReference>
<dbReference type="InterPro" id="IPR017871">
    <property type="entry name" value="ABC_transporter-like_CS"/>
</dbReference>
<keyword evidence="3" id="KW-0547">Nucleotide-binding</keyword>
<keyword evidence="7" id="KW-1185">Reference proteome</keyword>
<evidence type="ECO:0000313" key="7">
    <source>
        <dbReference type="Proteomes" id="UP000254889"/>
    </source>
</evidence>